<dbReference type="STRING" id="1291764.GCA_001311235_00216"/>
<dbReference type="Proteomes" id="UP000218181">
    <property type="component" value="Unassembled WGS sequence"/>
</dbReference>
<feature type="domain" description="Peptidase S8/S53" evidence="1">
    <location>
        <begin position="272"/>
        <end position="520"/>
    </location>
</feature>
<name>A0A2A5RPY4_9LACT</name>
<dbReference type="Gene3D" id="3.40.50.200">
    <property type="entry name" value="Peptidase S8/S53 domain"/>
    <property type="match status" value="1"/>
</dbReference>
<evidence type="ECO:0000313" key="2">
    <source>
        <dbReference type="EMBL" id="PCS01488.1"/>
    </source>
</evidence>
<dbReference type="InterPro" id="IPR036852">
    <property type="entry name" value="Peptidase_S8/S53_dom_sf"/>
</dbReference>
<dbReference type="InterPro" id="IPR034074">
    <property type="entry name" value="Y4bN_pept_dom"/>
</dbReference>
<dbReference type="OrthoDB" id="9759014at2"/>
<dbReference type="RefSeq" id="WP_096816923.1">
    <property type="nucleotide sequence ID" value="NZ_JXJU01000001.1"/>
</dbReference>
<organism evidence="2 3">
    <name type="scientific">Lactococcus fujiensis JCM 16395</name>
    <dbReference type="NCBI Taxonomy" id="1291764"/>
    <lineage>
        <taxon>Bacteria</taxon>
        <taxon>Bacillati</taxon>
        <taxon>Bacillota</taxon>
        <taxon>Bacilli</taxon>
        <taxon>Lactobacillales</taxon>
        <taxon>Streptococcaceae</taxon>
        <taxon>Lactococcus</taxon>
    </lineage>
</organism>
<dbReference type="AlphaFoldDB" id="A0A2A5RPY4"/>
<dbReference type="CDD" id="cd04847">
    <property type="entry name" value="Peptidases_S8_Subtilisin_like_2"/>
    <property type="match status" value="1"/>
</dbReference>
<dbReference type="EMBL" id="JXJU01000001">
    <property type="protein sequence ID" value="PCS01488.1"/>
    <property type="molecule type" value="Genomic_DNA"/>
</dbReference>
<keyword evidence="3" id="KW-1185">Reference proteome</keyword>
<dbReference type="InterPro" id="IPR000209">
    <property type="entry name" value="Peptidase_S8/S53_dom"/>
</dbReference>
<sequence>MNDVLQLKGRFEQKANANRPGAPTLAANQRVGVLHLESLKKDLLEMERFWENQVLLSGALISVYYNKVAAKSNRISGFLSKVKKANDTIVGAKFRENSEKHKHVITHFVTLQSVEHSIQSITRTIQILNDEFDGQVDTETFNNKENIAKIDFDFYGINKTLFQQIIVDASYVEKFDLGEGKFNTEKEAIVTLYDTNTDVKELLRKLGIRVSADRILDEHTVLLDEDYLKILLREAPYLVAMAVEDFAQFSPTDFHEKFRESSFGISDPTNEPTIGVIDTLFDERVYFDNWVEYHDMLDENIEKTPDDMFHGTAVSSIIVDGPRLNPDLDDGCGNFKVRHFGVATAKAFSSFSIIKMIREIISQNRDIHVWNLSLGSNDEVNQNFISAEGAILDQIQFENDVIFVIAGTNKASTEPAKKIGAPADSLNSVVVNSVGIDNQPALYTREGIVLEFFAKPDVSYYGGTPEKWMKVCEPLGEANVSGTSYAAPWISRKLSYLIDVMDLPREVAKAMLIDSAVGWENKTDWESIKLKGYGVVPQKIDDILKSKNDEIKFVISGVSEQYNSYNYNFPVPISDDKYPYIAKATMCYFPKTSRNQGVDYTNTELDLYFGRVKNDKGDIITINDNQQSMESEDHPMNEEEARKLFRKWDNVKHIGEVIRPKARAKKVYENKLWGMSIKTKERLQPRDGEGIRFGVVVTLREMNGVNRIEDFIQQCSLRGWLVNRLNVEQRIDVYQTAEETVEFE</sequence>
<comment type="caution">
    <text evidence="2">The sequence shown here is derived from an EMBL/GenBank/DDBJ whole genome shotgun (WGS) entry which is preliminary data.</text>
</comment>
<accession>A0A2A5RPY4</accession>
<dbReference type="Pfam" id="PF00082">
    <property type="entry name" value="Peptidase_S8"/>
    <property type="match status" value="1"/>
</dbReference>
<dbReference type="GO" id="GO:0006508">
    <property type="term" value="P:proteolysis"/>
    <property type="evidence" value="ECO:0007669"/>
    <property type="project" value="InterPro"/>
</dbReference>
<evidence type="ECO:0000259" key="1">
    <source>
        <dbReference type="Pfam" id="PF00082"/>
    </source>
</evidence>
<proteinExistence type="predicted"/>
<dbReference type="GO" id="GO:0004252">
    <property type="term" value="F:serine-type endopeptidase activity"/>
    <property type="evidence" value="ECO:0007669"/>
    <property type="project" value="InterPro"/>
</dbReference>
<reference evidence="2 3" key="1">
    <citation type="submission" date="2014-12" db="EMBL/GenBank/DDBJ databases">
        <title>Draft genome sequences of 10 type strains of Lactococcus.</title>
        <authorList>
            <person name="Sun Z."/>
            <person name="Zhong Z."/>
            <person name="Liu W."/>
            <person name="Zhang W."/>
            <person name="Zhang H."/>
        </authorList>
    </citation>
    <scope>NUCLEOTIDE SEQUENCE [LARGE SCALE GENOMIC DNA]</scope>
    <source>
        <strain evidence="2 3">JCM 16395</strain>
    </source>
</reference>
<protein>
    <submittedName>
        <fullName evidence="2">AAA ATPase</fullName>
    </submittedName>
</protein>
<gene>
    <name evidence="2" type="ORF">RT41_GL000252</name>
</gene>
<evidence type="ECO:0000313" key="3">
    <source>
        <dbReference type="Proteomes" id="UP000218181"/>
    </source>
</evidence>
<dbReference type="SUPFAM" id="SSF52743">
    <property type="entry name" value="Subtilisin-like"/>
    <property type="match status" value="1"/>
</dbReference>